<keyword evidence="8" id="KW-1185">Reference proteome</keyword>
<dbReference type="VEuPathDB" id="CryptoDB:ChTU502y2012_305g0110"/>
<dbReference type="SUPFAM" id="SSF52540">
    <property type="entry name" value="P-loop containing nucleoside triphosphate hydrolases"/>
    <property type="match status" value="1"/>
</dbReference>
<dbReference type="Gene3D" id="3.40.50.300">
    <property type="entry name" value="P-loop containing nucleotide triphosphate hydrolases"/>
    <property type="match status" value="1"/>
</dbReference>
<evidence type="ECO:0000256" key="2">
    <source>
        <dbReference type="ARBA" id="ARBA00022741"/>
    </source>
</evidence>
<keyword evidence="2 4" id="KW-0547">Nucleotide-binding</keyword>
<dbReference type="VEuPathDB" id="CryptoDB:GY17_00001223"/>
<keyword evidence="3 4" id="KW-0067">ATP-binding</keyword>
<evidence type="ECO:0000313" key="6">
    <source>
        <dbReference type="EMBL" id="CUV04160.1"/>
    </source>
</evidence>
<feature type="domain" description="AAA+ ATPase" evidence="5">
    <location>
        <begin position="374"/>
        <end position="512"/>
    </location>
</feature>
<dbReference type="InterPro" id="IPR050221">
    <property type="entry name" value="26S_Proteasome_ATPase"/>
</dbReference>
<dbReference type="AlphaFoldDB" id="A0A0S4TAF4"/>
<dbReference type="GO" id="GO:0005524">
    <property type="term" value="F:ATP binding"/>
    <property type="evidence" value="ECO:0007669"/>
    <property type="project" value="UniProtKB-KW"/>
</dbReference>
<dbReference type="InterPro" id="IPR027417">
    <property type="entry name" value="P-loop_NTPase"/>
</dbReference>
<accession>A0A0S4TAF4</accession>
<reference evidence="7 8" key="1">
    <citation type="submission" date="2014-11" db="EMBL/GenBank/DDBJ databases">
        <title>Comparative genomic analysis of Cryptosporidium hominis reveals occurrence of genetic recombination in virulent subtypes.</title>
        <authorList>
            <person name="Guo Y."/>
            <person name="Tang K."/>
            <person name="Frace M."/>
            <person name="Li N."/>
            <person name="Roellig D.M."/>
            <person name="Sammons S."/>
            <person name="Knipe K."/>
            <person name="Rowe L."/>
            <person name="Feng Y."/>
            <person name="Xiao L."/>
        </authorList>
    </citation>
    <scope>NUCLEOTIDE SEQUENCE [LARGE SCALE GENOMIC DNA]</scope>
    <source>
        <strain evidence="7">30976</strain>
    </source>
</reference>
<gene>
    <name evidence="6" type="ORF">CHUDEA1_2180</name>
    <name evidence="7" type="ORF">GY17_00001223</name>
</gene>
<dbReference type="Gene3D" id="1.10.8.60">
    <property type="match status" value="1"/>
</dbReference>
<evidence type="ECO:0000313" key="8">
    <source>
        <dbReference type="Proteomes" id="UP001429100"/>
    </source>
</evidence>
<dbReference type="OrthoDB" id="5925at2759"/>
<dbReference type="Pfam" id="PF00004">
    <property type="entry name" value="AAA"/>
    <property type="match status" value="1"/>
</dbReference>
<dbReference type="SMART" id="SM00382">
    <property type="entry name" value="AAA"/>
    <property type="match status" value="1"/>
</dbReference>
<dbReference type="InterPro" id="IPR003960">
    <property type="entry name" value="ATPase_AAA_CS"/>
</dbReference>
<reference evidence="7 8" key="3">
    <citation type="submission" date="2017-10" db="EMBL/GenBank/DDBJ databases">
        <title>Consistent, comparative and evidence-based genome annotation and re-annotation for the closely-related species, Cryptosporidium parvum, C. hominis and C. tyzzeri.</title>
        <authorList>
            <person name="Baptista R.P."/>
            <person name="Li Y."/>
            <person name="Sateriale A."/>
            <person name="Striepen B."/>
            <person name="Kissinger J.C."/>
        </authorList>
    </citation>
    <scope>NUCLEOTIDE SEQUENCE [LARGE SCALE GENOMIC DNA]</scope>
    <source>
        <strain evidence="7">30976</strain>
    </source>
</reference>
<organism evidence="6">
    <name type="scientific">Cryptosporidium hominis</name>
    <dbReference type="NCBI Taxonomy" id="237895"/>
    <lineage>
        <taxon>Eukaryota</taxon>
        <taxon>Sar</taxon>
        <taxon>Alveolata</taxon>
        <taxon>Apicomplexa</taxon>
        <taxon>Conoidasida</taxon>
        <taxon>Coccidia</taxon>
        <taxon>Eucoccidiorida</taxon>
        <taxon>Eimeriorina</taxon>
        <taxon>Cryptosporidiidae</taxon>
        <taxon>Cryptosporidium</taxon>
    </lineage>
</organism>
<dbReference type="GO" id="GO:0016887">
    <property type="term" value="F:ATP hydrolysis activity"/>
    <property type="evidence" value="ECO:0007669"/>
    <property type="project" value="InterPro"/>
</dbReference>
<sequence>MSLQNFPIIPIILPKIDVIYKFNKVSPFNKKQFNASYYNKPFENESNSKGIINKPIYIEKQLPYILSASCKASAIPVKDFKESIDRFLAISKDSIQYYPVINETDDYVRIGIKLRSDNLAKKIGHFLDIINQSHSNLQNSTIINNWEIYDGTNGKKITIEINSLNNRGTIYIQIPADKSSPANLEYVKSKNSLSRNDLEAIHFLMKPIIGNGHLEETNLEKNLLNKRLFSNKIKIFGNKPTEKEIIDNLERLFDSFSKNLLTDTLIDLNTVLSSAENTANEFDQYPRESDFLNKDSSSNIYHDDNVIPLLENLGVQVFLNRDNCDSHRNLWDSLGGYQDVKRQIEEHILLSFKYPDVLDKIVNGTRAQSNSNNRPKLILFEGPPGTGKTTSAKIIGNSIQVPLIYVSLENIVSKWYGESETKLAQIFDIAKKFNEGCIIFIDEIDTLASSRDKTFSMHEGSKKILSVLLRKLDGFDTLNSKTLLICATNRRRDIDEAFLNRVDTTVLFNLPNENERELIFKQYAKHLTFEERMMLAKMSKKLSGRSIRHVCLEAEREWASMILKKKEKGEYQRDEIELPTVEIYKEALKKRVS</sequence>
<dbReference type="CDD" id="cd19481">
    <property type="entry name" value="RecA-like_protease"/>
    <property type="match status" value="1"/>
</dbReference>
<dbReference type="EMBL" id="JTAI01000044">
    <property type="protein sequence ID" value="PPS97277.1"/>
    <property type="molecule type" value="Genomic_DNA"/>
</dbReference>
<dbReference type="EMBL" id="LN877947">
    <property type="protein sequence ID" value="CUV04160.1"/>
    <property type="molecule type" value="Genomic_DNA"/>
</dbReference>
<evidence type="ECO:0000256" key="3">
    <source>
        <dbReference type="ARBA" id="ARBA00022840"/>
    </source>
</evidence>
<dbReference type="Proteomes" id="UP000199752">
    <property type="component" value="Chromosome 1"/>
</dbReference>
<evidence type="ECO:0000256" key="1">
    <source>
        <dbReference type="ARBA" id="ARBA00006914"/>
    </source>
</evidence>
<comment type="similarity">
    <text evidence="1 4">Belongs to the AAA ATPase family.</text>
</comment>
<dbReference type="VEuPathDB" id="CryptoDB:Chro.10249"/>
<evidence type="ECO:0000256" key="4">
    <source>
        <dbReference type="RuleBase" id="RU003651"/>
    </source>
</evidence>
<name>A0A0S4TAF4_CRYHO</name>
<reference evidence="6" key="2">
    <citation type="submission" date="2015-08" db="EMBL/GenBank/DDBJ databases">
        <authorList>
            <person name="Babu N.S."/>
            <person name="Beckwith C.J."/>
            <person name="Beseler K.G."/>
            <person name="Brison A."/>
            <person name="Carone J.V."/>
            <person name="Caskin T.P."/>
            <person name="Diamond M."/>
            <person name="Durham M.E."/>
            <person name="Foxe J.M."/>
            <person name="Go M."/>
            <person name="Henderson B.A."/>
            <person name="Jones I.B."/>
            <person name="McGettigan J.A."/>
            <person name="Micheletti S.J."/>
            <person name="Nasrallah M.E."/>
            <person name="Ortiz D."/>
            <person name="Piller C.R."/>
            <person name="Privatt S.R."/>
            <person name="Schneider S.L."/>
            <person name="Sharp S."/>
            <person name="Smith T.C."/>
            <person name="Stanton J.D."/>
            <person name="Ullery H.E."/>
            <person name="Wilson R.J."/>
            <person name="Serrano M.G."/>
            <person name="Buck G."/>
            <person name="Lee V."/>
            <person name="Wang Y."/>
            <person name="Carvalho R."/>
            <person name="Voegtly L."/>
            <person name="Shi R."/>
            <person name="Duckworth R."/>
            <person name="Johnson A."/>
            <person name="Loviza R."/>
            <person name="Walstead R."/>
            <person name="Shah Z."/>
            <person name="Kiflezghi M."/>
            <person name="Wade K."/>
            <person name="Ball S.L."/>
            <person name="Bradley K.W."/>
            <person name="Asai D.J."/>
            <person name="Bowman C.A."/>
            <person name="Russell D.A."/>
            <person name="Pope W.H."/>
            <person name="Jacobs-Sera D."/>
            <person name="Hendrix R.W."/>
            <person name="Hatfull G.F."/>
        </authorList>
    </citation>
    <scope>NUCLEOTIDE SEQUENCE [LARGE SCALE GENOMIC DNA]</scope>
</reference>
<dbReference type="InterPro" id="IPR003593">
    <property type="entry name" value="AAA+_ATPase"/>
</dbReference>
<dbReference type="PROSITE" id="PS00674">
    <property type="entry name" value="AAA"/>
    <property type="match status" value="1"/>
</dbReference>
<dbReference type="VEuPathDB" id="CryptoDB:CHUDEA1_2180"/>
<protein>
    <submittedName>
        <fullName evidence="7">CDC48 like AAA ATPase</fullName>
    </submittedName>
</protein>
<evidence type="ECO:0000313" key="7">
    <source>
        <dbReference type="EMBL" id="PPS97277.1"/>
    </source>
</evidence>
<dbReference type="InterPro" id="IPR003959">
    <property type="entry name" value="ATPase_AAA_core"/>
</dbReference>
<proteinExistence type="inferred from homology"/>
<dbReference type="Proteomes" id="UP001429100">
    <property type="component" value="Unassembled WGS sequence"/>
</dbReference>
<evidence type="ECO:0000259" key="5">
    <source>
        <dbReference type="SMART" id="SM00382"/>
    </source>
</evidence>
<dbReference type="PANTHER" id="PTHR23073">
    <property type="entry name" value="26S PROTEASOME REGULATORY SUBUNIT"/>
    <property type="match status" value="1"/>
</dbReference>